<dbReference type="Pfam" id="PF02348">
    <property type="entry name" value="CTP_transf_3"/>
    <property type="match status" value="1"/>
</dbReference>
<dbReference type="AlphaFoldDB" id="A0A7X3MG90"/>
<comment type="caution">
    <text evidence="1">The sequence shown here is derived from an EMBL/GenBank/DDBJ whole genome shotgun (WGS) entry which is preliminary data.</text>
</comment>
<keyword evidence="2" id="KW-1185">Reference proteome</keyword>
<dbReference type="RefSeq" id="WP_159751072.1">
    <property type="nucleotide sequence ID" value="NZ_WUQX01000001.1"/>
</dbReference>
<dbReference type="InterPro" id="IPR050793">
    <property type="entry name" value="CMP-NeuNAc_synthase"/>
</dbReference>
<dbReference type="GO" id="GO:0008781">
    <property type="term" value="F:N-acylneuraminate cytidylyltransferase activity"/>
    <property type="evidence" value="ECO:0007669"/>
    <property type="project" value="TreeGrafter"/>
</dbReference>
<reference evidence="1 2" key="1">
    <citation type="submission" date="2019-12" db="EMBL/GenBank/DDBJ databases">
        <title>Sporaefaciens musculi gen. nov., sp. nov., a novel bacterium isolated from the caecum of an obese mouse.</title>
        <authorList>
            <person name="Rasmussen T.S."/>
            <person name="Streidl T."/>
            <person name="Hitch T.C.A."/>
            <person name="Wortmann E."/>
            <person name="Deptula P."/>
            <person name="Hansen M."/>
            <person name="Nielsen D.S."/>
            <person name="Clavel T."/>
            <person name="Vogensen F.K."/>
        </authorList>
    </citation>
    <scope>NUCLEOTIDE SEQUENCE [LARGE SCALE GENOMIC DNA]</scope>
    <source>
        <strain evidence="1 2">WCA-9-b2</strain>
    </source>
</reference>
<dbReference type="EMBL" id="WUQX01000001">
    <property type="protein sequence ID" value="MXP75885.1"/>
    <property type="molecule type" value="Genomic_DNA"/>
</dbReference>
<sequence>MVVALILGRGGSVGFPNKNVYPVMGRAMMEYVVLSALHTEEIDEIYVSTDSEEIKAIARKYGVHIIDRPDYLCTKEALHQDAMVHGYHFIKNQGKEIEFIVLMQCNAPFILPEQLKEGIRVLRANEELDSAATVSKYNMFSPTRARRIGEDGLIHSFAPLESLYDLDRINCDKDSQGAVYFTDGTFIVRPRCLEKIEEGMLPYQWMGQKSYPIMNWAGLDVDFSWQVPQVEVWLKESGFTEDKLPYERNCHV</sequence>
<accession>A0A7X3MG90</accession>
<dbReference type="SUPFAM" id="SSF53448">
    <property type="entry name" value="Nucleotide-diphospho-sugar transferases"/>
    <property type="match status" value="1"/>
</dbReference>
<evidence type="ECO:0000313" key="1">
    <source>
        <dbReference type="EMBL" id="MXP75885.1"/>
    </source>
</evidence>
<evidence type="ECO:0000313" key="2">
    <source>
        <dbReference type="Proteomes" id="UP000460412"/>
    </source>
</evidence>
<keyword evidence="1" id="KW-0808">Transferase</keyword>
<dbReference type="Proteomes" id="UP000460412">
    <property type="component" value="Unassembled WGS sequence"/>
</dbReference>
<dbReference type="Gene3D" id="3.90.550.10">
    <property type="entry name" value="Spore Coat Polysaccharide Biosynthesis Protein SpsA, Chain A"/>
    <property type="match status" value="1"/>
</dbReference>
<gene>
    <name evidence="1" type="ORF">GN277_10970</name>
</gene>
<dbReference type="PANTHER" id="PTHR21485">
    <property type="entry name" value="HAD SUPERFAMILY MEMBERS CMAS AND KDSC"/>
    <property type="match status" value="1"/>
</dbReference>
<organism evidence="1 2">
    <name type="scientific">Sporofaciens musculi</name>
    <dbReference type="NCBI Taxonomy" id="2681861"/>
    <lineage>
        <taxon>Bacteria</taxon>
        <taxon>Bacillati</taxon>
        <taxon>Bacillota</taxon>
        <taxon>Clostridia</taxon>
        <taxon>Lachnospirales</taxon>
        <taxon>Lachnospiraceae</taxon>
        <taxon>Sporofaciens</taxon>
    </lineage>
</organism>
<name>A0A7X3MG90_9FIRM</name>
<dbReference type="PANTHER" id="PTHR21485:SF3">
    <property type="entry name" value="N-ACYLNEURAMINATE CYTIDYLYLTRANSFERASE"/>
    <property type="match status" value="1"/>
</dbReference>
<keyword evidence="1" id="KW-0548">Nucleotidyltransferase</keyword>
<proteinExistence type="predicted"/>
<dbReference type="InterPro" id="IPR029044">
    <property type="entry name" value="Nucleotide-diphossugar_trans"/>
</dbReference>
<protein>
    <submittedName>
        <fullName evidence="1">Cytidylyltransferase</fullName>
    </submittedName>
</protein>
<dbReference type="InterPro" id="IPR003329">
    <property type="entry name" value="Cytidylyl_trans"/>
</dbReference>